<dbReference type="KEGG" id="cpy:Cphy_3243"/>
<dbReference type="InterPro" id="IPR039650">
    <property type="entry name" value="HdrA-like"/>
</dbReference>
<evidence type="ECO:0000256" key="1">
    <source>
        <dbReference type="ARBA" id="ARBA00022485"/>
    </source>
</evidence>
<dbReference type="PANTHER" id="PTHR43498:SF1">
    <property type="entry name" value="COB--COM HETERODISULFIDE REDUCTASE IRON-SULFUR SUBUNIT A"/>
    <property type="match status" value="1"/>
</dbReference>
<evidence type="ECO:0008006" key="8">
    <source>
        <dbReference type="Google" id="ProtNLM"/>
    </source>
</evidence>
<proteinExistence type="predicted"/>
<dbReference type="EMBL" id="CP000885">
    <property type="protein sequence ID" value="ABX43597.1"/>
    <property type="molecule type" value="Genomic_DNA"/>
</dbReference>
<dbReference type="GO" id="GO:0016491">
    <property type="term" value="F:oxidoreductase activity"/>
    <property type="evidence" value="ECO:0007669"/>
    <property type="project" value="UniProtKB-KW"/>
</dbReference>
<dbReference type="HOGENOM" id="CLU_045820_0_0_9"/>
<evidence type="ECO:0000256" key="2">
    <source>
        <dbReference type="ARBA" id="ARBA00022723"/>
    </source>
</evidence>
<dbReference type="eggNOG" id="COG0644">
    <property type="taxonomic scope" value="Bacteria"/>
</dbReference>
<dbReference type="RefSeq" id="WP_012201247.1">
    <property type="nucleotide sequence ID" value="NC_010001.1"/>
</dbReference>
<dbReference type="GO" id="GO:0051539">
    <property type="term" value="F:4 iron, 4 sulfur cluster binding"/>
    <property type="evidence" value="ECO:0007669"/>
    <property type="project" value="UniProtKB-KW"/>
</dbReference>
<accession>A9KRV3</accession>
<dbReference type="Proteomes" id="UP000000370">
    <property type="component" value="Chromosome"/>
</dbReference>
<organism evidence="6 7">
    <name type="scientific">Lachnoclostridium phytofermentans (strain ATCC 700394 / DSM 18823 / ISDg)</name>
    <name type="common">Clostridium phytofermentans</name>
    <dbReference type="NCBI Taxonomy" id="357809"/>
    <lineage>
        <taxon>Bacteria</taxon>
        <taxon>Bacillati</taxon>
        <taxon>Bacillota</taxon>
        <taxon>Clostridia</taxon>
        <taxon>Lachnospirales</taxon>
        <taxon>Lachnospiraceae</taxon>
    </lineage>
</organism>
<evidence type="ECO:0000256" key="3">
    <source>
        <dbReference type="ARBA" id="ARBA00023002"/>
    </source>
</evidence>
<keyword evidence="7" id="KW-1185">Reference proteome</keyword>
<evidence type="ECO:0000256" key="5">
    <source>
        <dbReference type="ARBA" id="ARBA00023014"/>
    </source>
</evidence>
<dbReference type="AlphaFoldDB" id="A9KRV3"/>
<evidence type="ECO:0000313" key="7">
    <source>
        <dbReference type="Proteomes" id="UP000000370"/>
    </source>
</evidence>
<keyword evidence="5" id="KW-0411">Iron-sulfur</keyword>
<evidence type="ECO:0000313" key="6">
    <source>
        <dbReference type="EMBL" id="ABX43597.1"/>
    </source>
</evidence>
<dbReference type="SUPFAM" id="SSF51905">
    <property type="entry name" value="FAD/NAD(P)-binding domain"/>
    <property type="match status" value="1"/>
</dbReference>
<keyword evidence="1" id="KW-0004">4Fe-4S</keyword>
<dbReference type="Gene3D" id="3.50.50.60">
    <property type="entry name" value="FAD/NAD(P)-binding domain"/>
    <property type="match status" value="1"/>
</dbReference>
<sequence precursor="true">MIYDVIVAGSGPSGMTAALAAARNGAKVLLIEKNGYLGGMNTAGMVGPFMTFHSGEKQVVKGIAEEIVERLMKRGGCLGHIPDPIGVVSTITPFEPEQLKQLYFEMVTEEKNISLLLHTFVSGVGKTGRSVKNISCVNKSGIFTVEAKLFIDATGDGDVAALAKAKYEEGRKSDNLAQPMTLMFKMGGINFDKIRNYIRKNPEQFILSEEDNLDQYVAVSGYFDSINVAKEEEEFTINRDRVLMFQGINPGEAFINMSRIIKLQGTNGSDMTKAEVIGHKQIDEIVHFLKKYVEGFEHSFLVQTASTVGVRESRRFHCQYSLTMEDVLEGKDFEDGVAACAFPIDLHDPNGSELSWIRTNKDSYYTIPYRCMLLKQFDNLIVTGRCIDTSHESMASARVSPTAMALGEAAGTAAALAIRMGIESFSKVDVKKLKEILVNNNCIVAKEE</sequence>
<dbReference type="Pfam" id="PF12831">
    <property type="entry name" value="FAD_oxidored"/>
    <property type="match status" value="1"/>
</dbReference>
<dbReference type="STRING" id="357809.Cphy_3243"/>
<protein>
    <recommendedName>
        <fullName evidence="8">FAD-dependent oxidoreductase</fullName>
    </recommendedName>
</protein>
<keyword evidence="3" id="KW-0560">Oxidoreductase</keyword>
<reference evidence="7" key="1">
    <citation type="submission" date="2007-11" db="EMBL/GenBank/DDBJ databases">
        <title>Complete genome sequence of Clostridium phytofermentans ISDg.</title>
        <authorList>
            <person name="Leschine S.B."/>
            <person name="Warnick T.A."/>
            <person name="Blanchard J.L."/>
            <person name="Schnell D.J."/>
            <person name="Petit E.L."/>
            <person name="LaTouf W.G."/>
            <person name="Copeland A."/>
            <person name="Lucas S."/>
            <person name="Lapidus A."/>
            <person name="Barry K."/>
            <person name="Glavina del Rio T."/>
            <person name="Dalin E."/>
            <person name="Tice H."/>
            <person name="Pitluck S."/>
            <person name="Kiss H."/>
            <person name="Brettin T."/>
            <person name="Bruce D."/>
            <person name="Detter J.C."/>
            <person name="Han C."/>
            <person name="Kuske C."/>
            <person name="Schmutz J."/>
            <person name="Larimer F."/>
            <person name="Land M."/>
            <person name="Hauser L."/>
            <person name="Kyrpides N."/>
            <person name="Kim E.A."/>
            <person name="Richardson P."/>
        </authorList>
    </citation>
    <scope>NUCLEOTIDE SEQUENCE [LARGE SCALE GENOMIC DNA]</scope>
    <source>
        <strain evidence="7">ATCC 700394 / DSM 18823 / ISDg</strain>
    </source>
</reference>
<dbReference type="OrthoDB" id="9759982at2"/>
<keyword evidence="2" id="KW-0479">Metal-binding</keyword>
<dbReference type="GO" id="GO:0046872">
    <property type="term" value="F:metal ion binding"/>
    <property type="evidence" value="ECO:0007669"/>
    <property type="project" value="UniProtKB-KW"/>
</dbReference>
<evidence type="ECO:0000256" key="4">
    <source>
        <dbReference type="ARBA" id="ARBA00023004"/>
    </source>
</evidence>
<dbReference type="PANTHER" id="PTHR43498">
    <property type="entry name" value="FERREDOXIN:COB-COM HETERODISULFIDE REDUCTASE SUBUNIT A"/>
    <property type="match status" value="1"/>
</dbReference>
<gene>
    <name evidence="6" type="ordered locus">Cphy_3243</name>
</gene>
<name>A9KRV3_LACP7</name>
<dbReference type="InterPro" id="IPR036188">
    <property type="entry name" value="FAD/NAD-bd_sf"/>
</dbReference>
<keyword evidence="4" id="KW-0408">Iron</keyword>